<dbReference type="Pfam" id="PF00092">
    <property type="entry name" value="VWA"/>
    <property type="match status" value="1"/>
</dbReference>
<dbReference type="Proteomes" id="UP000006671">
    <property type="component" value="Unassembled WGS sequence"/>
</dbReference>
<dbReference type="SUPFAM" id="SSF53300">
    <property type="entry name" value="vWA-like"/>
    <property type="match status" value="1"/>
</dbReference>
<gene>
    <name evidence="3" type="ORF">NAEGRDRAFT_46423</name>
</gene>
<dbReference type="InterPro" id="IPR050525">
    <property type="entry name" value="ECM_Assembly_Org"/>
</dbReference>
<dbReference type="Pfam" id="PF17803">
    <property type="entry name" value="Cadherin_4"/>
    <property type="match status" value="2"/>
</dbReference>
<protein>
    <submittedName>
        <fullName evidence="3">Predicted protein</fullName>
    </submittedName>
</protein>
<dbReference type="PROSITE" id="PS50234">
    <property type="entry name" value="VWFA"/>
    <property type="match status" value="1"/>
</dbReference>
<sequence length="1343" mass="142129">MVIASTVATILMVSLISYQNPIAVDDTASTYKNVALSINVLSNDYDPKGNNISLVQVLVSPSYGSASISSNSLIVYKSNGTYAGNDTFSYQITNGYLTANATVVVSVVNRPPEAIPIAVTVSKNVQNTLINIFSYVGDNDEQISDPDSVDILSAVSYSNQTIVSGTEGGYGTIKIDSYNGYYYSPASGFNGVEQFVYTISDGYDTSSSTITVTVANDAPTAVDDSYKIPKYASLVLDVLANDYDVNGDDFNITSALGTGYGAVSVSEKSITYITAGSVSTKYTDSFEYTISDGVATSSAIVIISVYNQVPVVYSKTVTVAKSSTNNSISIDYYDADRRDLVTVSTISPSLSSISPIAYLQLTTSYNQLFFDCCEWLTVETNNYTILFTPTTDTVYTQTFTVVLSDGEGTGTGTITIQVVNTPPVAVDDSAQCNKNQQVYVNLVANDYDENSGDTAKIKLTSTGWNSTTLYGGSLTIFNSTHALYVAPSGFLGTDSATYVITDQSVDSSGNADSTSFSSGKLYVTVINNAPTPVDDSFTISKGVTSTLSVLDNDTDPNDGSGSIYIINSVTASSVKNIQASIVATSGARDTLSYVASNAEYTDYLTYDVKDQDGMKSTYKATVTLYVINDAPVAVDDAYSTLWNRSVDCSVKSNDSDKNGDLDDSTISITTSPSHAVTVDLSSGACTDADTLDTAYFNGATSSVVGGSVSVSSKKVTYTPSSTSLTFSGSSGYYTATGSFQFQCTDGMSTAASAVSNIGTGIRLTTSNKLVSGTKYITFKLYDGLHYSTSTLTFTVTFVNTAPACVASSVALNKKGTVDLSTLYSATDANSDPVTYSVVSSSVSSTYGSLSGTTFTASSTTSGSTTISYTATDSQATTTCSISVVISNQIPVADDITYQIVPVSTNYVHKFTYTATDGDSSDTLTYSQSSTTCSSSLVTALNITTAGLITFVRKSTAVSGTCTMTLLVVDNNSPTAGQDTAVVTFVISSSSPAANDDRFSINQGQTIRIYNWQILQNDYDEFGSNTTLTLTSISCPSSSYCHETPRQVTVNGLDAIELDSDTSTCQADSFQYTMKTSLGTTKTATVYVEFKNCYCSAKIDFLFLLDSSGSIGSTNFNKMRSLAKSITGRMSISSSAIMVAIAKFHSNGTLALALSSDGTTINNTLTNMAYEAGNTATIPGLRVAVDALRPANGGRADADKVIFRKYTGSALTTQLQNLCKYQYTDSTVLSGTTCSYCSTSKTAYCLPCSDAVPIAEKINTWQRNSTGIVPYDLDNPYNGNNNVQWKIVAMAVGDAMSNTYGARQIEGMNYDPSRAMTVSWTDLDSTMSEIVDQSCNQVSTSDAS</sequence>
<feature type="signal peptide" evidence="1">
    <location>
        <begin position="1"/>
        <end position="18"/>
    </location>
</feature>
<dbReference type="EMBL" id="GG738850">
    <property type="protein sequence ID" value="EFC48663.1"/>
    <property type="molecule type" value="Genomic_DNA"/>
</dbReference>
<dbReference type="STRING" id="5762.D2V3M4"/>
<accession>D2V3M4</accession>
<dbReference type="VEuPathDB" id="AmoebaDB:NAEGRDRAFT_46423"/>
<dbReference type="InParanoid" id="D2V3M4"/>
<dbReference type="KEGG" id="ngr:NAEGRDRAFT_46423"/>
<keyword evidence="4" id="KW-1185">Reference proteome</keyword>
<dbReference type="SMART" id="SM00327">
    <property type="entry name" value="VWA"/>
    <property type="match status" value="1"/>
</dbReference>
<dbReference type="GeneID" id="8862326"/>
<dbReference type="Gene3D" id="3.40.50.410">
    <property type="entry name" value="von Willebrand factor, type A domain"/>
    <property type="match status" value="1"/>
</dbReference>
<dbReference type="InterPro" id="IPR002035">
    <property type="entry name" value="VWF_A"/>
</dbReference>
<feature type="chain" id="PRO_5003037262" evidence="1">
    <location>
        <begin position="19"/>
        <end position="1343"/>
    </location>
</feature>
<keyword evidence="1" id="KW-0732">Signal</keyword>
<evidence type="ECO:0000313" key="4">
    <source>
        <dbReference type="Proteomes" id="UP000006671"/>
    </source>
</evidence>
<dbReference type="PANTHER" id="PTHR24020">
    <property type="entry name" value="COLLAGEN ALPHA"/>
    <property type="match status" value="1"/>
</dbReference>
<evidence type="ECO:0000313" key="3">
    <source>
        <dbReference type="EMBL" id="EFC48663.1"/>
    </source>
</evidence>
<dbReference type="InterPro" id="IPR036465">
    <property type="entry name" value="vWFA_dom_sf"/>
</dbReference>
<proteinExistence type="predicted"/>
<organism evidence="4">
    <name type="scientific">Naegleria gruberi</name>
    <name type="common">Amoeba</name>
    <dbReference type="NCBI Taxonomy" id="5762"/>
    <lineage>
        <taxon>Eukaryota</taxon>
        <taxon>Discoba</taxon>
        <taxon>Heterolobosea</taxon>
        <taxon>Tetramitia</taxon>
        <taxon>Eutetramitia</taxon>
        <taxon>Vahlkampfiidae</taxon>
        <taxon>Naegleria</taxon>
    </lineage>
</organism>
<reference evidence="3 4" key="1">
    <citation type="journal article" date="2010" name="Cell">
        <title>The genome of Naegleria gruberi illuminates early eukaryotic versatility.</title>
        <authorList>
            <person name="Fritz-Laylin L.K."/>
            <person name="Prochnik S.E."/>
            <person name="Ginger M.L."/>
            <person name="Dacks J.B."/>
            <person name="Carpenter M.L."/>
            <person name="Field M.C."/>
            <person name="Kuo A."/>
            <person name="Paredez A."/>
            <person name="Chapman J."/>
            <person name="Pham J."/>
            <person name="Shu S."/>
            <person name="Neupane R."/>
            <person name="Cipriano M."/>
            <person name="Mancuso J."/>
            <person name="Tu H."/>
            <person name="Salamov A."/>
            <person name="Lindquist E."/>
            <person name="Shapiro H."/>
            <person name="Lucas S."/>
            <person name="Grigoriev I.V."/>
            <person name="Cande W.Z."/>
            <person name="Fulton C."/>
            <person name="Rokhsar D.S."/>
            <person name="Dawson S.C."/>
        </authorList>
    </citation>
    <scope>NUCLEOTIDE SEQUENCE [LARGE SCALE GENOMIC DNA]</scope>
    <source>
        <strain evidence="3 4">NEG-M</strain>
    </source>
</reference>
<dbReference type="Gene3D" id="2.60.40.3440">
    <property type="match status" value="2"/>
</dbReference>
<dbReference type="OMA" id="CHETPRQ"/>
<dbReference type="OrthoDB" id="6132182at2759"/>
<dbReference type="RefSeq" id="XP_002681407.1">
    <property type="nucleotide sequence ID" value="XM_002681361.1"/>
</dbReference>
<evidence type="ECO:0000256" key="1">
    <source>
        <dbReference type="SAM" id="SignalP"/>
    </source>
</evidence>
<feature type="domain" description="VWFA" evidence="2">
    <location>
        <begin position="1099"/>
        <end position="1333"/>
    </location>
</feature>
<evidence type="ECO:0000259" key="2">
    <source>
        <dbReference type="PROSITE" id="PS50234"/>
    </source>
</evidence>
<name>D2V3M4_NAEGR</name>
<dbReference type="NCBIfam" id="NF012211">
    <property type="entry name" value="tand_rpt_95"/>
    <property type="match status" value="2"/>
</dbReference>
<dbReference type="InterPro" id="IPR040853">
    <property type="entry name" value="RapA2_cadherin-like"/>
</dbReference>
<dbReference type="PANTHER" id="PTHR24020:SF20">
    <property type="entry name" value="PH DOMAIN-CONTAINING PROTEIN"/>
    <property type="match status" value="1"/>
</dbReference>
<dbReference type="Pfam" id="PF17963">
    <property type="entry name" value="Big_9"/>
    <property type="match status" value="3"/>
</dbReference>